<dbReference type="Proteomes" id="UP000597444">
    <property type="component" value="Unassembled WGS sequence"/>
</dbReference>
<dbReference type="GO" id="GO:0004497">
    <property type="term" value="F:monooxygenase activity"/>
    <property type="evidence" value="ECO:0007669"/>
    <property type="project" value="UniProtKB-KW"/>
</dbReference>
<dbReference type="RefSeq" id="WP_236064877.1">
    <property type="nucleotide sequence ID" value="NZ_BNJK01000001.1"/>
</dbReference>
<reference evidence="9" key="1">
    <citation type="submission" date="2020-10" db="EMBL/GenBank/DDBJ databases">
        <title>Taxonomic study of unclassified bacteria belonging to the class Ktedonobacteria.</title>
        <authorList>
            <person name="Yabe S."/>
            <person name="Wang C.M."/>
            <person name="Zheng Y."/>
            <person name="Sakai Y."/>
            <person name="Cavaletti L."/>
            <person name="Monciardini P."/>
            <person name="Donadio S."/>
        </authorList>
    </citation>
    <scope>NUCLEOTIDE SEQUENCE</scope>
    <source>
        <strain evidence="9">ID150040</strain>
    </source>
</reference>
<feature type="region of interest" description="Disordered" evidence="8">
    <location>
        <begin position="1"/>
        <end position="22"/>
    </location>
</feature>
<comment type="similarity">
    <text evidence="1 7">Belongs to the cytochrome P450 family.</text>
</comment>
<keyword evidence="4 7" id="KW-0560">Oxidoreductase</keyword>
<keyword evidence="2 7" id="KW-0349">Heme</keyword>
<evidence type="ECO:0000313" key="10">
    <source>
        <dbReference type="Proteomes" id="UP000597444"/>
    </source>
</evidence>
<keyword evidence="3 7" id="KW-0479">Metal-binding</keyword>
<evidence type="ECO:0000256" key="8">
    <source>
        <dbReference type="SAM" id="MobiDB-lite"/>
    </source>
</evidence>
<dbReference type="GO" id="GO:0020037">
    <property type="term" value="F:heme binding"/>
    <property type="evidence" value="ECO:0007669"/>
    <property type="project" value="InterPro"/>
</dbReference>
<keyword evidence="6 7" id="KW-0503">Monooxygenase</keyword>
<evidence type="ECO:0000256" key="2">
    <source>
        <dbReference type="ARBA" id="ARBA00022617"/>
    </source>
</evidence>
<dbReference type="InterPro" id="IPR001128">
    <property type="entry name" value="Cyt_P450"/>
</dbReference>
<dbReference type="InterPro" id="IPR002397">
    <property type="entry name" value="Cyt_P450_B"/>
</dbReference>
<gene>
    <name evidence="9" type="ORF">KSF_023670</name>
</gene>
<dbReference type="PROSITE" id="PS00086">
    <property type="entry name" value="CYTOCHROME_P450"/>
    <property type="match status" value="1"/>
</dbReference>
<dbReference type="PRINTS" id="PR00359">
    <property type="entry name" value="BP450"/>
</dbReference>
<evidence type="ECO:0000256" key="7">
    <source>
        <dbReference type="RuleBase" id="RU000461"/>
    </source>
</evidence>
<keyword evidence="5 7" id="KW-0408">Iron</keyword>
<sequence>MNQEQQGKTGAVSQKQSMATGTQREDIPAFPFPFADHSLECPAEYERMRQECPVAQVHMPRGGDAYLLTRYEDVFKTFADPNCRMIRPEDGNVPRREEGVTESFLSMESDTRHNKIRRLVTQVFSVRHANTLRPGVVELTNVLIDKIERSGPLADLFEDYAVKTPMAVICRLLGIPAEDEYLFRAWGRNRLSLNATAEEKRETERKMTEYLTPIIEREREQPGDTVIGLLVKAWGQGEEVLTLKELHLLARTLIVAGFETVSTTFTNSAFILLQRRELIAQLRERLDDPERMASAIEEILRITPILLGRARITRKEMSVSDMTVPSGEVVFLSTLSANRDEAVFPYPDEIDLDRSMKRPIMTFGRGIHVCIGQQIARMELQVLWTTLLKRLPEVRLAVPPSEIPWRSNETSTFGPAHLPVTW</sequence>
<evidence type="ECO:0000256" key="3">
    <source>
        <dbReference type="ARBA" id="ARBA00022723"/>
    </source>
</evidence>
<proteinExistence type="inferred from homology"/>
<dbReference type="GO" id="GO:0016705">
    <property type="term" value="F:oxidoreductase activity, acting on paired donors, with incorporation or reduction of molecular oxygen"/>
    <property type="evidence" value="ECO:0007669"/>
    <property type="project" value="InterPro"/>
</dbReference>
<dbReference type="AlphaFoldDB" id="A0A8J3MYQ5"/>
<dbReference type="PANTHER" id="PTHR46696">
    <property type="entry name" value="P450, PUTATIVE (EUROFUNG)-RELATED"/>
    <property type="match status" value="1"/>
</dbReference>
<dbReference type="PANTHER" id="PTHR46696:SF1">
    <property type="entry name" value="CYTOCHROME P450 YJIB-RELATED"/>
    <property type="match status" value="1"/>
</dbReference>
<dbReference type="Gene3D" id="1.10.630.10">
    <property type="entry name" value="Cytochrome P450"/>
    <property type="match status" value="1"/>
</dbReference>
<accession>A0A8J3MYQ5</accession>
<name>A0A8J3MYQ5_9CHLR</name>
<evidence type="ECO:0000256" key="6">
    <source>
        <dbReference type="ARBA" id="ARBA00023033"/>
    </source>
</evidence>
<keyword evidence="10" id="KW-1185">Reference proteome</keyword>
<evidence type="ECO:0000256" key="5">
    <source>
        <dbReference type="ARBA" id="ARBA00023004"/>
    </source>
</evidence>
<dbReference type="GO" id="GO:0005506">
    <property type="term" value="F:iron ion binding"/>
    <property type="evidence" value="ECO:0007669"/>
    <property type="project" value="InterPro"/>
</dbReference>
<dbReference type="InterPro" id="IPR036396">
    <property type="entry name" value="Cyt_P450_sf"/>
</dbReference>
<dbReference type="InterPro" id="IPR017972">
    <property type="entry name" value="Cyt_P450_CS"/>
</dbReference>
<dbReference type="EMBL" id="BNJK01000001">
    <property type="protein sequence ID" value="GHO92319.1"/>
    <property type="molecule type" value="Genomic_DNA"/>
</dbReference>
<protein>
    <submittedName>
        <fullName evidence="9">Cytochrome P450</fullName>
    </submittedName>
</protein>
<organism evidence="9 10">
    <name type="scientific">Reticulibacter mediterranei</name>
    <dbReference type="NCBI Taxonomy" id="2778369"/>
    <lineage>
        <taxon>Bacteria</taxon>
        <taxon>Bacillati</taxon>
        <taxon>Chloroflexota</taxon>
        <taxon>Ktedonobacteria</taxon>
        <taxon>Ktedonobacterales</taxon>
        <taxon>Reticulibacteraceae</taxon>
        <taxon>Reticulibacter</taxon>
    </lineage>
</organism>
<comment type="caution">
    <text evidence="9">The sequence shown here is derived from an EMBL/GenBank/DDBJ whole genome shotgun (WGS) entry which is preliminary data.</text>
</comment>
<evidence type="ECO:0000256" key="4">
    <source>
        <dbReference type="ARBA" id="ARBA00023002"/>
    </source>
</evidence>
<dbReference type="Pfam" id="PF00067">
    <property type="entry name" value="p450"/>
    <property type="match status" value="1"/>
</dbReference>
<dbReference type="PRINTS" id="PR00385">
    <property type="entry name" value="P450"/>
</dbReference>
<evidence type="ECO:0000313" key="9">
    <source>
        <dbReference type="EMBL" id="GHO92319.1"/>
    </source>
</evidence>
<evidence type="ECO:0000256" key="1">
    <source>
        <dbReference type="ARBA" id="ARBA00010617"/>
    </source>
</evidence>
<dbReference type="FunFam" id="1.10.630.10:FF:000018">
    <property type="entry name" value="Cytochrome P450 monooxygenase"/>
    <property type="match status" value="1"/>
</dbReference>
<dbReference type="SUPFAM" id="SSF48264">
    <property type="entry name" value="Cytochrome P450"/>
    <property type="match status" value="1"/>
</dbReference>